<evidence type="ECO:0000313" key="1">
    <source>
        <dbReference type="EMBL" id="CAL1377559.1"/>
    </source>
</evidence>
<reference evidence="1 2" key="1">
    <citation type="submission" date="2024-04" db="EMBL/GenBank/DDBJ databases">
        <authorList>
            <person name="Fracassetti M."/>
        </authorList>
    </citation>
    <scope>NUCLEOTIDE SEQUENCE [LARGE SCALE GENOMIC DNA]</scope>
</reference>
<dbReference type="Proteomes" id="UP001497516">
    <property type="component" value="Chromosome 3"/>
</dbReference>
<dbReference type="PANTHER" id="PTHR37610">
    <property type="entry name" value="CCHC-TYPE DOMAIN-CONTAINING PROTEIN"/>
    <property type="match status" value="1"/>
</dbReference>
<sequence>MLDSNVDSSIKSKLNVDPSVSKSIADDPASPPSHLQLHQYESPNNIFAEELLTDVNYGEWVVDITDSLIAKNKICFVYGTLPPTVTPGKKDALRRCNAMVKGRLKTSMSKEVRNSVRFSLSAREIWVDLQSCFGQGSTSRLYERKRTINILQQEKMSVSAFYTKSDYEQQIKELINCLLCCCCNR</sequence>
<organism evidence="1 2">
    <name type="scientific">Linum trigynum</name>
    <dbReference type="NCBI Taxonomy" id="586398"/>
    <lineage>
        <taxon>Eukaryota</taxon>
        <taxon>Viridiplantae</taxon>
        <taxon>Streptophyta</taxon>
        <taxon>Embryophyta</taxon>
        <taxon>Tracheophyta</taxon>
        <taxon>Spermatophyta</taxon>
        <taxon>Magnoliopsida</taxon>
        <taxon>eudicotyledons</taxon>
        <taxon>Gunneridae</taxon>
        <taxon>Pentapetalae</taxon>
        <taxon>rosids</taxon>
        <taxon>fabids</taxon>
        <taxon>Malpighiales</taxon>
        <taxon>Linaceae</taxon>
        <taxon>Linum</taxon>
    </lineage>
</organism>
<keyword evidence="2" id="KW-1185">Reference proteome</keyword>
<name>A0AAV2DVK6_9ROSI</name>
<protein>
    <submittedName>
        <fullName evidence="1">Uncharacterized protein</fullName>
    </submittedName>
</protein>
<gene>
    <name evidence="1" type="ORF">LTRI10_LOCUS19199</name>
</gene>
<dbReference type="PANTHER" id="PTHR37610:SF97">
    <property type="entry name" value="RETROTRANSPOSON GAG DOMAIN-CONTAINING PROTEIN"/>
    <property type="match status" value="1"/>
</dbReference>
<dbReference type="AlphaFoldDB" id="A0AAV2DVK6"/>
<dbReference type="EMBL" id="OZ034816">
    <property type="protein sequence ID" value="CAL1377559.1"/>
    <property type="molecule type" value="Genomic_DNA"/>
</dbReference>
<evidence type="ECO:0000313" key="2">
    <source>
        <dbReference type="Proteomes" id="UP001497516"/>
    </source>
</evidence>
<accession>A0AAV2DVK6</accession>
<proteinExistence type="predicted"/>